<dbReference type="InterPro" id="IPR050312">
    <property type="entry name" value="IolE/XylAMocC-like"/>
</dbReference>
<dbReference type="PANTHER" id="PTHR12110:SF53">
    <property type="entry name" value="BLR5974 PROTEIN"/>
    <property type="match status" value="1"/>
</dbReference>
<comment type="caution">
    <text evidence="2">The sequence shown here is derived from an EMBL/GenBank/DDBJ whole genome shotgun (WGS) entry which is preliminary data.</text>
</comment>
<proteinExistence type="predicted"/>
<feature type="domain" description="Xylose isomerase-like TIM barrel" evidence="1">
    <location>
        <begin position="62"/>
        <end position="266"/>
    </location>
</feature>
<sequence length="271" mass="30161">MTDLPVIGAQLSVLDLDRHRDWLFEKNRDLELPEFCMADILKTPGPFIDMAKQKLDGWTGRLGIHGPFAGFELNVKDKEIRAVVQARLEAALDVCQQLSARQMVIHSPYDPWDAHNLDNGPKDREKSISAILDTLAPALERAENQGVEMVLENIKDTDPALRRKVVEAADTLALRLSVDTGHAEWAHVSAGAPPVDRFIQDAGELLSHVHLQDADGYADRHWVLGEGSTNFHSIFMALADLDVKPHLIVEINDFSRVPESVAYLKRLGLGE</sequence>
<keyword evidence="3" id="KW-1185">Reference proteome</keyword>
<protein>
    <submittedName>
        <fullName evidence="2">Sugar phosphate isomerase/epimerase</fullName>
    </submittedName>
</protein>
<dbReference type="Gene3D" id="3.20.20.150">
    <property type="entry name" value="Divalent-metal-dependent TIM barrel enzymes"/>
    <property type="match status" value="1"/>
</dbReference>
<dbReference type="InterPro" id="IPR013022">
    <property type="entry name" value="Xyl_isomerase-like_TIM-brl"/>
</dbReference>
<gene>
    <name evidence="2" type="ORF">NO357_17315</name>
</gene>
<evidence type="ECO:0000313" key="3">
    <source>
        <dbReference type="Proteomes" id="UP001226762"/>
    </source>
</evidence>
<dbReference type="GO" id="GO:0016853">
    <property type="term" value="F:isomerase activity"/>
    <property type="evidence" value="ECO:0007669"/>
    <property type="project" value="UniProtKB-KW"/>
</dbReference>
<evidence type="ECO:0000313" key="2">
    <source>
        <dbReference type="EMBL" id="MDQ2091663.1"/>
    </source>
</evidence>
<dbReference type="SUPFAM" id="SSF51658">
    <property type="entry name" value="Xylose isomerase-like"/>
    <property type="match status" value="1"/>
</dbReference>
<dbReference type="RefSeq" id="WP_306736962.1">
    <property type="nucleotide sequence ID" value="NZ_JANHAX010000006.1"/>
</dbReference>
<dbReference type="EMBL" id="JANHAX010000006">
    <property type="protein sequence ID" value="MDQ2091663.1"/>
    <property type="molecule type" value="Genomic_DNA"/>
</dbReference>
<dbReference type="Pfam" id="PF01261">
    <property type="entry name" value="AP_endonuc_2"/>
    <property type="match status" value="1"/>
</dbReference>
<reference evidence="2" key="1">
    <citation type="submission" date="2022-07" db="EMBL/GenBank/DDBJ databases">
        <authorList>
            <person name="Otstavnykh N."/>
            <person name="Isaeva M."/>
            <person name="Bystritskaya E."/>
        </authorList>
    </citation>
    <scope>NUCLEOTIDE SEQUENCE</scope>
    <source>
        <strain evidence="2">KCTC 52189</strain>
    </source>
</reference>
<organism evidence="2 3">
    <name type="scientific">Marimonas arenosa</name>
    <dbReference type="NCBI Taxonomy" id="1795305"/>
    <lineage>
        <taxon>Bacteria</taxon>
        <taxon>Pseudomonadati</taxon>
        <taxon>Pseudomonadota</taxon>
        <taxon>Alphaproteobacteria</taxon>
        <taxon>Rhodobacterales</taxon>
        <taxon>Paracoccaceae</taxon>
        <taxon>Marimonas</taxon>
    </lineage>
</organism>
<dbReference type="PANTHER" id="PTHR12110">
    <property type="entry name" value="HYDROXYPYRUVATE ISOMERASE"/>
    <property type="match status" value="1"/>
</dbReference>
<dbReference type="InterPro" id="IPR036237">
    <property type="entry name" value="Xyl_isomerase-like_sf"/>
</dbReference>
<name>A0AAE3WHG3_9RHOB</name>
<accession>A0AAE3WHG3</accession>
<reference evidence="2" key="2">
    <citation type="submission" date="2023-02" db="EMBL/GenBank/DDBJ databases">
        <title>'Rhodoalgimonas zhirmunskyi' gen. nov., isolated from a red alga.</title>
        <authorList>
            <person name="Nedashkovskaya O.I."/>
            <person name="Otstavnykh N.Y."/>
            <person name="Bystritskaya E.P."/>
            <person name="Balabanova L.A."/>
            <person name="Isaeva M.P."/>
        </authorList>
    </citation>
    <scope>NUCLEOTIDE SEQUENCE</scope>
    <source>
        <strain evidence="2">KCTC 52189</strain>
    </source>
</reference>
<dbReference type="AlphaFoldDB" id="A0AAE3WHG3"/>
<dbReference type="Proteomes" id="UP001226762">
    <property type="component" value="Unassembled WGS sequence"/>
</dbReference>
<keyword evidence="2" id="KW-0413">Isomerase</keyword>
<evidence type="ECO:0000259" key="1">
    <source>
        <dbReference type="Pfam" id="PF01261"/>
    </source>
</evidence>